<comment type="caution">
    <text evidence="1">The sequence shown here is derived from an EMBL/GenBank/DDBJ whole genome shotgun (WGS) entry which is preliminary data.</text>
</comment>
<reference evidence="2" key="1">
    <citation type="journal article" date="2019" name="Int. J. Syst. Evol. Microbiol.">
        <title>The Global Catalogue of Microorganisms (GCM) 10K type strain sequencing project: providing services to taxonomists for standard genome sequencing and annotation.</title>
        <authorList>
            <consortium name="The Broad Institute Genomics Platform"/>
            <consortium name="The Broad Institute Genome Sequencing Center for Infectious Disease"/>
            <person name="Wu L."/>
            <person name="Ma J."/>
        </authorList>
    </citation>
    <scope>NUCLEOTIDE SEQUENCE [LARGE SCALE GENOMIC DNA]</scope>
    <source>
        <strain evidence="2">KCTC 19466</strain>
    </source>
</reference>
<evidence type="ECO:0000313" key="1">
    <source>
        <dbReference type="EMBL" id="GHC98879.1"/>
    </source>
</evidence>
<dbReference type="GO" id="GO:0016301">
    <property type="term" value="F:kinase activity"/>
    <property type="evidence" value="ECO:0007669"/>
    <property type="project" value="UniProtKB-KW"/>
</dbReference>
<dbReference type="SUPFAM" id="SSF52540">
    <property type="entry name" value="P-loop containing nucleoside triphosphate hydrolases"/>
    <property type="match status" value="1"/>
</dbReference>
<keyword evidence="1" id="KW-0808">Transferase</keyword>
<proteinExistence type="predicted"/>
<gene>
    <name evidence="1" type="ORF">GCM10008096_00390</name>
</gene>
<name>A0ABQ3G9H5_9MICC</name>
<dbReference type="PANTHER" id="PTHR37807">
    <property type="entry name" value="OS07G0160300 PROTEIN"/>
    <property type="match status" value="1"/>
</dbReference>
<sequence>MDPVARLIALAGLPGTGKSTTAAALAARLGAVLLGVDPLEAAIVSAGVQQNRQPTGHAAYAAVEAAAEPQLRNGLDVVIDAVNDSAEARGQWKRLAARTGAELTWFEVVCSDPTVHRMRLQQRKRAEDQLIGAPTWVSLNRRRLKLALWKDPRHVLDSRHATAAELAARAESLVEAATTP</sequence>
<accession>A0ABQ3G9H5</accession>
<organism evidence="1 2">
    <name type="scientific">Zhihengliuella salsuginis</name>
    <dbReference type="NCBI Taxonomy" id="578222"/>
    <lineage>
        <taxon>Bacteria</taxon>
        <taxon>Bacillati</taxon>
        <taxon>Actinomycetota</taxon>
        <taxon>Actinomycetes</taxon>
        <taxon>Micrococcales</taxon>
        <taxon>Micrococcaceae</taxon>
        <taxon>Zhihengliuella</taxon>
    </lineage>
</organism>
<evidence type="ECO:0000313" key="2">
    <source>
        <dbReference type="Proteomes" id="UP000642819"/>
    </source>
</evidence>
<dbReference type="PANTHER" id="PTHR37807:SF3">
    <property type="entry name" value="OS07G0160300 PROTEIN"/>
    <property type="match status" value="1"/>
</dbReference>
<dbReference type="Pfam" id="PF13671">
    <property type="entry name" value="AAA_33"/>
    <property type="match status" value="1"/>
</dbReference>
<dbReference type="InterPro" id="IPR027417">
    <property type="entry name" value="P-loop_NTPase"/>
</dbReference>
<dbReference type="Gene3D" id="3.40.50.300">
    <property type="entry name" value="P-loop containing nucleotide triphosphate hydrolases"/>
    <property type="match status" value="1"/>
</dbReference>
<keyword evidence="1" id="KW-0418">Kinase</keyword>
<dbReference type="Proteomes" id="UP000642819">
    <property type="component" value="Unassembled WGS sequence"/>
</dbReference>
<dbReference type="EMBL" id="BMXK01000001">
    <property type="protein sequence ID" value="GHC98879.1"/>
    <property type="molecule type" value="Genomic_DNA"/>
</dbReference>
<keyword evidence="2" id="KW-1185">Reference proteome</keyword>
<protein>
    <submittedName>
        <fullName evidence="1">Adenylyl-sulfate kinase</fullName>
    </submittedName>
</protein>